<sequence>MSLSQLMEAVPAPSTEVATVLKLLVDSMGMDSLELLSQISGEDWVILINENKEIVNTAILAAQAQAEIEQEGNPASSSGSSSEGAQTQGEGSPSSNDQLPATRVVGSNSNPLPALEDLSKRSIPKGT</sequence>
<evidence type="ECO:0000313" key="2">
    <source>
        <dbReference type="EMBL" id="KAF4647112.1"/>
    </source>
</evidence>
<protein>
    <submittedName>
        <fullName evidence="2">Uncharacterized protein</fullName>
    </submittedName>
</protein>
<feature type="non-terminal residue" evidence="2">
    <location>
        <position position="127"/>
    </location>
</feature>
<keyword evidence="3" id="KW-1185">Reference proteome</keyword>
<feature type="compositionally biased region" description="Polar residues" evidence="1">
    <location>
        <begin position="93"/>
        <end position="111"/>
    </location>
</feature>
<feature type="region of interest" description="Disordered" evidence="1">
    <location>
        <begin position="65"/>
        <end position="127"/>
    </location>
</feature>
<comment type="caution">
    <text evidence="2">The sequence shown here is derived from an EMBL/GenBank/DDBJ whole genome shotgun (WGS) entry which is preliminary data.</text>
</comment>
<proteinExistence type="predicted"/>
<evidence type="ECO:0000313" key="3">
    <source>
        <dbReference type="Proteomes" id="UP000591131"/>
    </source>
</evidence>
<accession>A0A7J6KJS3</accession>
<name>A0A7J6KJS3_PERCH</name>
<feature type="compositionally biased region" description="Low complexity" evidence="1">
    <location>
        <begin position="75"/>
        <end position="92"/>
    </location>
</feature>
<reference evidence="2 3" key="1">
    <citation type="submission" date="2020-04" db="EMBL/GenBank/DDBJ databases">
        <title>Perkinsus chesapeaki whole genome sequence.</title>
        <authorList>
            <person name="Bogema D.R."/>
        </authorList>
    </citation>
    <scope>NUCLEOTIDE SEQUENCE [LARGE SCALE GENOMIC DNA]</scope>
    <source>
        <strain evidence="2">ATCC PRA-425</strain>
    </source>
</reference>
<evidence type="ECO:0000256" key="1">
    <source>
        <dbReference type="SAM" id="MobiDB-lite"/>
    </source>
</evidence>
<organism evidence="2 3">
    <name type="scientific">Perkinsus chesapeaki</name>
    <name type="common">Clam parasite</name>
    <name type="synonym">Perkinsus andrewsi</name>
    <dbReference type="NCBI Taxonomy" id="330153"/>
    <lineage>
        <taxon>Eukaryota</taxon>
        <taxon>Sar</taxon>
        <taxon>Alveolata</taxon>
        <taxon>Perkinsozoa</taxon>
        <taxon>Perkinsea</taxon>
        <taxon>Perkinsida</taxon>
        <taxon>Perkinsidae</taxon>
        <taxon>Perkinsus</taxon>
    </lineage>
</organism>
<dbReference type="EMBL" id="JAAPAO010002843">
    <property type="protein sequence ID" value="KAF4647112.1"/>
    <property type="molecule type" value="Genomic_DNA"/>
</dbReference>
<dbReference type="AlphaFoldDB" id="A0A7J6KJS3"/>
<gene>
    <name evidence="2" type="ORF">FOL47_005071</name>
</gene>
<dbReference type="Proteomes" id="UP000591131">
    <property type="component" value="Unassembled WGS sequence"/>
</dbReference>